<sequence>QRTVAINIVGKPLDIAVGAQYTDIDVCLGHVNTYRH</sequence>
<keyword evidence="2" id="KW-1185">Reference proteome</keyword>
<name>A0A1I7K9L2_9BURK</name>
<gene>
    <name evidence="1" type="ORF">SAMN04489707_10421</name>
</gene>
<dbReference type="AlphaFoldDB" id="A0A1I7K9L2"/>
<dbReference type="EMBL" id="FPBX01000042">
    <property type="protein sequence ID" value="SFU94109.1"/>
    <property type="molecule type" value="Genomic_DNA"/>
</dbReference>
<evidence type="ECO:0000313" key="2">
    <source>
        <dbReference type="Proteomes" id="UP000183656"/>
    </source>
</evidence>
<organism evidence="1 2">
    <name type="scientific">Paenacidovorax caeni</name>
    <dbReference type="NCBI Taxonomy" id="343013"/>
    <lineage>
        <taxon>Bacteria</taxon>
        <taxon>Pseudomonadati</taxon>
        <taxon>Pseudomonadota</taxon>
        <taxon>Betaproteobacteria</taxon>
        <taxon>Burkholderiales</taxon>
        <taxon>Comamonadaceae</taxon>
        <taxon>Paenacidovorax</taxon>
    </lineage>
</organism>
<feature type="non-terminal residue" evidence="1">
    <location>
        <position position="1"/>
    </location>
</feature>
<reference evidence="1 2" key="1">
    <citation type="submission" date="2016-10" db="EMBL/GenBank/DDBJ databases">
        <authorList>
            <person name="de Groot N.N."/>
        </authorList>
    </citation>
    <scope>NUCLEOTIDE SEQUENCE [LARGE SCALE GENOMIC DNA]</scope>
    <source>
        <strain evidence="1 2">R-24608</strain>
    </source>
</reference>
<accession>A0A1I7K9L2</accession>
<proteinExistence type="predicted"/>
<evidence type="ECO:0000313" key="1">
    <source>
        <dbReference type="EMBL" id="SFU94109.1"/>
    </source>
</evidence>
<dbReference type="Proteomes" id="UP000183656">
    <property type="component" value="Unassembled WGS sequence"/>
</dbReference>
<protein>
    <submittedName>
        <fullName evidence="1">Uncharacterized protein</fullName>
    </submittedName>
</protein>